<protein>
    <submittedName>
        <fullName evidence="3">Rhodanese-like domain-containing protein</fullName>
    </submittedName>
</protein>
<dbReference type="GO" id="GO:0005737">
    <property type="term" value="C:cytoplasm"/>
    <property type="evidence" value="ECO:0007669"/>
    <property type="project" value="TreeGrafter"/>
</dbReference>
<dbReference type="SUPFAM" id="SSF52821">
    <property type="entry name" value="Rhodanese/Cell cycle control phosphatase"/>
    <property type="match status" value="1"/>
</dbReference>
<sequence length="233" mass="26150">MFRTPPTFFGSGGHEGGHEGQCETFLTGPGLGGGFIYGHMDSSSPPTPRRLDKTNHGLHSVLGTACYPQHANMNTPKQRALVFDNQLFITADEFIKCYSHEHPCIELDPTVLLVDCRWPYEFEGGHIRGAINCVTVDDLLASVDCLDYAKVILYCEYSVRRSVNVAQTLSHTLQDDSNAPNNDILVLNGGYSAFYTEYTPYCDPLGYISETDVRFIDERRKHTRTDSRLDTWD</sequence>
<dbReference type="GO" id="GO:0004725">
    <property type="term" value="F:protein tyrosine phosphatase activity"/>
    <property type="evidence" value="ECO:0007669"/>
    <property type="project" value="TreeGrafter"/>
</dbReference>
<evidence type="ECO:0000313" key="4">
    <source>
        <dbReference type="Proteomes" id="UP000315496"/>
    </source>
</evidence>
<dbReference type="GO" id="GO:0005634">
    <property type="term" value="C:nucleus"/>
    <property type="evidence" value="ECO:0007669"/>
    <property type="project" value="TreeGrafter"/>
</dbReference>
<dbReference type="PANTHER" id="PTHR10828">
    <property type="entry name" value="M-PHASE INDUCER PHOSPHATASE DUAL SPECIFICITY PHOSPHATASE CDC25"/>
    <property type="match status" value="1"/>
</dbReference>
<accession>A0A4Z1SZC0</accession>
<feature type="region of interest" description="Disordered" evidence="1">
    <location>
        <begin position="1"/>
        <end position="20"/>
    </location>
</feature>
<evidence type="ECO:0000313" key="3">
    <source>
        <dbReference type="EMBL" id="TNJ30105.1"/>
    </source>
</evidence>
<dbReference type="SMART" id="SM00450">
    <property type="entry name" value="RHOD"/>
    <property type="match status" value="1"/>
</dbReference>
<evidence type="ECO:0000256" key="1">
    <source>
        <dbReference type="SAM" id="MobiDB-lite"/>
    </source>
</evidence>
<dbReference type="InterPro" id="IPR036873">
    <property type="entry name" value="Rhodanese-like_dom_sf"/>
</dbReference>
<dbReference type="EMBL" id="VDLU01000001">
    <property type="protein sequence ID" value="TNJ30105.1"/>
    <property type="molecule type" value="Genomic_DNA"/>
</dbReference>
<dbReference type="Pfam" id="PF00581">
    <property type="entry name" value="Rhodanese"/>
    <property type="match status" value="1"/>
</dbReference>
<dbReference type="PROSITE" id="PS50206">
    <property type="entry name" value="RHODANESE_3"/>
    <property type="match status" value="1"/>
</dbReference>
<comment type="caution">
    <text evidence="3">The sequence shown here is derived from an EMBL/GenBank/DDBJ whole genome shotgun (WGS) entry which is preliminary data.</text>
</comment>
<dbReference type="AlphaFoldDB" id="A0A4Z1SZC0"/>
<keyword evidence="4" id="KW-1185">Reference proteome</keyword>
<evidence type="ECO:0000259" key="2">
    <source>
        <dbReference type="PROSITE" id="PS50206"/>
    </source>
</evidence>
<dbReference type="Proteomes" id="UP000315496">
    <property type="component" value="Chromosome 1"/>
</dbReference>
<dbReference type="OrthoDB" id="26523at2759"/>
<dbReference type="VEuPathDB" id="GiardiaDB:GMRT_11094"/>
<reference evidence="3 4" key="1">
    <citation type="submission" date="2019-05" db="EMBL/GenBank/DDBJ databases">
        <title>The compact genome of Giardia muris reveals important steps in the evolution of intestinal protozoan parasites.</title>
        <authorList>
            <person name="Xu F."/>
            <person name="Jimenez-Gonzalez A."/>
            <person name="Einarsson E."/>
            <person name="Astvaldsson A."/>
            <person name="Peirasmaki D."/>
            <person name="Eckmann L."/>
            <person name="Andersson J.O."/>
            <person name="Svard S.G."/>
            <person name="Jerlstrom-Hultqvist J."/>
        </authorList>
    </citation>
    <scope>NUCLEOTIDE SEQUENCE [LARGE SCALE GENOMIC DNA]</scope>
    <source>
        <strain evidence="3 4">Roberts-Thomson</strain>
    </source>
</reference>
<dbReference type="Gene3D" id="3.40.250.10">
    <property type="entry name" value="Rhodanese-like domain"/>
    <property type="match status" value="1"/>
</dbReference>
<gene>
    <name evidence="3" type="ORF">GMRT_11094</name>
</gene>
<organism evidence="3 4">
    <name type="scientific">Giardia muris</name>
    <dbReference type="NCBI Taxonomy" id="5742"/>
    <lineage>
        <taxon>Eukaryota</taxon>
        <taxon>Metamonada</taxon>
        <taxon>Diplomonadida</taxon>
        <taxon>Hexamitidae</taxon>
        <taxon>Giardiinae</taxon>
        <taxon>Giardia</taxon>
    </lineage>
</organism>
<proteinExistence type="predicted"/>
<name>A0A4Z1SZC0_GIAMU</name>
<feature type="domain" description="Rhodanese" evidence="2">
    <location>
        <begin position="107"/>
        <end position="203"/>
    </location>
</feature>
<dbReference type="InterPro" id="IPR001763">
    <property type="entry name" value="Rhodanese-like_dom"/>
</dbReference>